<proteinExistence type="inferred from homology"/>
<dbReference type="AlphaFoldDB" id="A0A9D4G4L2"/>
<evidence type="ECO:0000313" key="10">
    <source>
        <dbReference type="Proteomes" id="UP000828390"/>
    </source>
</evidence>
<name>A0A9D4G4L2_DREPO</name>
<evidence type="ECO:0000256" key="5">
    <source>
        <dbReference type="ARBA" id="ARBA00022989"/>
    </source>
</evidence>
<dbReference type="PANTHER" id="PTHR12812">
    <property type="entry name" value="HEPARAN SULFATE 6-O-SULFOTRANSFERASE 3"/>
    <property type="match status" value="1"/>
</dbReference>
<evidence type="ECO:0000256" key="6">
    <source>
        <dbReference type="ARBA" id="ARBA00023136"/>
    </source>
</evidence>
<dbReference type="Proteomes" id="UP000828390">
    <property type="component" value="Unassembled WGS sequence"/>
</dbReference>
<evidence type="ECO:0000256" key="3">
    <source>
        <dbReference type="ARBA" id="ARBA00022679"/>
    </source>
</evidence>
<dbReference type="PANTHER" id="PTHR12812:SF0">
    <property type="entry name" value="HEPARAN-SULFATE 6-O-SULFOTRANSFERASE"/>
    <property type="match status" value="1"/>
</dbReference>
<comment type="subcellular location">
    <subcellularLocation>
        <location evidence="1">Membrane</location>
        <topology evidence="1">Single-pass membrane protein</topology>
    </subcellularLocation>
    <subcellularLocation>
        <location evidence="8">Membrane</location>
        <topology evidence="8">Single-pass type II membrane protein</topology>
    </subcellularLocation>
</comment>
<reference evidence="9" key="1">
    <citation type="journal article" date="2019" name="bioRxiv">
        <title>The Genome of the Zebra Mussel, Dreissena polymorpha: A Resource for Invasive Species Research.</title>
        <authorList>
            <person name="McCartney M.A."/>
            <person name="Auch B."/>
            <person name="Kono T."/>
            <person name="Mallez S."/>
            <person name="Zhang Y."/>
            <person name="Obille A."/>
            <person name="Becker A."/>
            <person name="Abrahante J.E."/>
            <person name="Garbe J."/>
            <person name="Badalamenti J.P."/>
            <person name="Herman A."/>
            <person name="Mangelson H."/>
            <person name="Liachko I."/>
            <person name="Sullivan S."/>
            <person name="Sone E.D."/>
            <person name="Koren S."/>
            <person name="Silverstein K.A.T."/>
            <person name="Beckman K.B."/>
            <person name="Gohl D.M."/>
        </authorList>
    </citation>
    <scope>NUCLEOTIDE SEQUENCE</scope>
    <source>
        <strain evidence="9">Duluth1</strain>
        <tissue evidence="9">Whole animal</tissue>
    </source>
</reference>
<keyword evidence="4" id="KW-0812">Transmembrane</keyword>
<keyword evidence="8" id="KW-0735">Signal-anchor</keyword>
<protein>
    <recommendedName>
        <fullName evidence="8">Heparan-sulfate 6-O-sulfotransferase</fullName>
        <ecNumber evidence="8">2.8.2.-</ecNumber>
    </recommendedName>
</protein>
<dbReference type="Pfam" id="PF03567">
    <property type="entry name" value="Sulfotransfer_2"/>
    <property type="match status" value="1"/>
</dbReference>
<keyword evidence="3 8" id="KW-0808">Transferase</keyword>
<accession>A0A9D4G4L2</accession>
<dbReference type="Gene3D" id="3.40.50.300">
    <property type="entry name" value="P-loop containing nucleotide triphosphate hydrolases"/>
    <property type="match status" value="1"/>
</dbReference>
<comment type="catalytic activity">
    <reaction evidence="8">
        <text>alpha-D-glucosaminyl-[heparan sulfate](n) + 3'-phosphoadenylyl sulfate = 6-sulfo-alpha-D-glucosaminyl-[heparan sulfate](n) + adenosine 3',5'-bisphosphate + H(+)</text>
        <dbReference type="Rhea" id="RHEA:56604"/>
        <dbReference type="Rhea" id="RHEA-COMP:9830"/>
        <dbReference type="Rhea" id="RHEA-COMP:14621"/>
        <dbReference type="ChEBI" id="CHEBI:15378"/>
        <dbReference type="ChEBI" id="CHEBI:58339"/>
        <dbReference type="ChEBI" id="CHEBI:58343"/>
        <dbReference type="ChEBI" id="CHEBI:58388"/>
        <dbReference type="ChEBI" id="CHEBI:140604"/>
    </reaction>
</comment>
<evidence type="ECO:0000313" key="9">
    <source>
        <dbReference type="EMBL" id="KAH3807452.1"/>
    </source>
</evidence>
<gene>
    <name evidence="9" type="ORF">DPMN_135793</name>
</gene>
<keyword evidence="10" id="KW-1185">Reference proteome</keyword>
<organism evidence="9 10">
    <name type="scientific">Dreissena polymorpha</name>
    <name type="common">Zebra mussel</name>
    <name type="synonym">Mytilus polymorpha</name>
    <dbReference type="NCBI Taxonomy" id="45954"/>
    <lineage>
        <taxon>Eukaryota</taxon>
        <taxon>Metazoa</taxon>
        <taxon>Spiralia</taxon>
        <taxon>Lophotrochozoa</taxon>
        <taxon>Mollusca</taxon>
        <taxon>Bivalvia</taxon>
        <taxon>Autobranchia</taxon>
        <taxon>Heteroconchia</taxon>
        <taxon>Euheterodonta</taxon>
        <taxon>Imparidentia</taxon>
        <taxon>Neoheterodontei</taxon>
        <taxon>Myida</taxon>
        <taxon>Dreissenoidea</taxon>
        <taxon>Dreissenidae</taxon>
        <taxon>Dreissena</taxon>
    </lineage>
</organism>
<keyword evidence="6 8" id="KW-0472">Membrane</keyword>
<evidence type="ECO:0000256" key="4">
    <source>
        <dbReference type="ARBA" id="ARBA00022692"/>
    </source>
</evidence>
<evidence type="ECO:0000256" key="1">
    <source>
        <dbReference type="ARBA" id="ARBA00004167"/>
    </source>
</evidence>
<reference evidence="9" key="2">
    <citation type="submission" date="2020-11" db="EMBL/GenBank/DDBJ databases">
        <authorList>
            <person name="McCartney M.A."/>
            <person name="Auch B."/>
            <person name="Kono T."/>
            <person name="Mallez S."/>
            <person name="Becker A."/>
            <person name="Gohl D.M."/>
            <person name="Silverstein K.A.T."/>
            <person name="Koren S."/>
            <person name="Bechman K.B."/>
            <person name="Herman A."/>
            <person name="Abrahante J.E."/>
            <person name="Garbe J."/>
        </authorList>
    </citation>
    <scope>NUCLEOTIDE SEQUENCE</scope>
    <source>
        <strain evidence="9">Duluth1</strain>
        <tissue evidence="9">Whole animal</tissue>
    </source>
</reference>
<keyword evidence="7" id="KW-0325">Glycoprotein</keyword>
<comment type="similarity">
    <text evidence="2 8">Belongs to the sulfotransferase 6 family.</text>
</comment>
<dbReference type="EMBL" id="JAIWYP010000006">
    <property type="protein sequence ID" value="KAH3807452.1"/>
    <property type="molecule type" value="Genomic_DNA"/>
</dbReference>
<dbReference type="InterPro" id="IPR027417">
    <property type="entry name" value="P-loop_NTPase"/>
</dbReference>
<dbReference type="InterPro" id="IPR010635">
    <property type="entry name" value="Heparan_SO4-6-sulfoTrfase"/>
</dbReference>
<evidence type="ECO:0000256" key="2">
    <source>
        <dbReference type="ARBA" id="ARBA00010109"/>
    </source>
</evidence>
<dbReference type="GO" id="GO:0016020">
    <property type="term" value="C:membrane"/>
    <property type="evidence" value="ECO:0007669"/>
    <property type="project" value="UniProtKB-SubCell"/>
</dbReference>
<comment type="caution">
    <text evidence="9">The sequence shown here is derived from an EMBL/GenBank/DDBJ whole genome shotgun (WGS) entry which is preliminary data.</text>
</comment>
<dbReference type="GO" id="GO:0017095">
    <property type="term" value="F:heparan sulfate 6-sulfotransferase activity"/>
    <property type="evidence" value="ECO:0007669"/>
    <property type="project" value="TreeGrafter"/>
</dbReference>
<dbReference type="InterPro" id="IPR005331">
    <property type="entry name" value="Sulfotransferase"/>
</dbReference>
<dbReference type="EC" id="2.8.2.-" evidence="8"/>
<evidence type="ECO:0000256" key="7">
    <source>
        <dbReference type="ARBA" id="ARBA00023180"/>
    </source>
</evidence>
<sequence>MIADLTKSKCYYRRGITPEKRTEAQLESAKQNLQQMPFFGLTERQTETQHMFEKTFGRKFKTSFTYLNDAEEEDMISEDEFVHLMQHIELDMQLYLYAAELFKEKLRTVI</sequence>
<comment type="function">
    <text evidence="8">6-O-sulfation enzyme which catalyzes the transfer of sulfate from 3'-phosphoadenosine 5'-phosphosulfate (PAPS) to position 6 of the N-sulfoglucosamine residue (GlcNS) of heparan sulfate.</text>
</comment>
<keyword evidence="5" id="KW-1133">Transmembrane helix</keyword>
<evidence type="ECO:0000256" key="8">
    <source>
        <dbReference type="RuleBase" id="RU364122"/>
    </source>
</evidence>